<evidence type="ECO:0000313" key="4">
    <source>
        <dbReference type="EMBL" id="ONI59639.1"/>
    </source>
</evidence>
<dbReference type="GO" id="GO:0052913">
    <property type="term" value="F:16S rRNA (guanine(966)-N(2))-methyltransferase activity"/>
    <property type="evidence" value="ECO:0007669"/>
    <property type="project" value="UniProtKB-EC"/>
</dbReference>
<dbReference type="Proteomes" id="UP000189542">
    <property type="component" value="Unassembled WGS sequence"/>
</dbReference>
<evidence type="ECO:0000313" key="6">
    <source>
        <dbReference type="Proteomes" id="UP000189542"/>
    </source>
</evidence>
<organism evidence="3 5">
    <name type="scientific">Candidatus Liberibacter solanacearum</name>
    <dbReference type="NCBI Taxonomy" id="556287"/>
    <lineage>
        <taxon>Bacteria</taxon>
        <taxon>Pseudomonadati</taxon>
        <taxon>Pseudomonadota</taxon>
        <taxon>Alphaproteobacteria</taxon>
        <taxon>Hyphomicrobiales</taxon>
        <taxon>Rhizobiaceae</taxon>
        <taxon>Liberibacter</taxon>
    </lineage>
</organism>
<sequence>MRIVGGKFRGRLLYTPKNRSIRPSDSRTKKALFDILTHVYPDYLASTRMLDMFAGTGSVGFEALSRGCHYVLFVDNNAESIRLIRKNSEFLGVEKSCNIFFKDVLHLRKIGNIKPFKLLYLDPPYGQGFVQEVLDIVDEEGWLEPNALVVVEEYAGSDVSVGFAFKFLQYRKYGDTKIHFFYYHPV</sequence>
<proteinExistence type="predicted"/>
<keyword evidence="5" id="KW-1185">Reference proteome</keyword>
<keyword evidence="1 3" id="KW-0489">Methyltransferase</keyword>
<dbReference type="InterPro" id="IPR004398">
    <property type="entry name" value="RNA_MeTrfase_RsmD"/>
</dbReference>
<dbReference type="PIRSF" id="PIRSF004553">
    <property type="entry name" value="CHP00095"/>
    <property type="match status" value="1"/>
</dbReference>
<evidence type="ECO:0000313" key="5">
    <source>
        <dbReference type="Proteomes" id="UP000033731"/>
    </source>
</evidence>
<dbReference type="NCBIfam" id="TIGR00095">
    <property type="entry name" value="16S rRNA (guanine(966)-N(2))-methyltransferase RsmD"/>
    <property type="match status" value="1"/>
</dbReference>
<evidence type="ECO:0000313" key="3">
    <source>
        <dbReference type="EMBL" id="KJZ82310.1"/>
    </source>
</evidence>
<reference evidence="4 6" key="2">
    <citation type="journal article" date="2017" name="PLoS ONE">
        <title>Genomic sequence of 'Candidatus Liberibacter solanacearum' haplotype C and its comparison with haplotype A and B genomes.</title>
        <authorList>
            <person name="Wang J."/>
            <person name="Haapalainen M."/>
            <person name="Schott T."/>
            <person name="Thompson S.M."/>
            <person name="Smith G.R."/>
            <person name="Nissinen A.I."/>
            <person name="Pirhonen M."/>
        </authorList>
    </citation>
    <scope>NUCLEOTIDE SEQUENCE [LARGE SCALE GENOMIC DNA]</scope>
    <source>
        <strain evidence="4 6">FIN111</strain>
    </source>
</reference>
<gene>
    <name evidence="4" type="ORF">AYO25_03280</name>
    <name evidence="3" type="ORF">DJ66_1060</name>
</gene>
<dbReference type="Proteomes" id="UP000033731">
    <property type="component" value="Unassembled WGS sequence"/>
</dbReference>
<dbReference type="SUPFAM" id="SSF53335">
    <property type="entry name" value="S-adenosyl-L-methionine-dependent methyltransferases"/>
    <property type="match status" value="1"/>
</dbReference>
<dbReference type="InterPro" id="IPR029063">
    <property type="entry name" value="SAM-dependent_MTases_sf"/>
</dbReference>
<dbReference type="EC" id="2.1.1.171" evidence="3"/>
<dbReference type="CDD" id="cd02440">
    <property type="entry name" value="AdoMet_MTases"/>
    <property type="match status" value="1"/>
</dbReference>
<dbReference type="PANTHER" id="PTHR43542:SF1">
    <property type="entry name" value="METHYLTRANSFERASE"/>
    <property type="match status" value="1"/>
</dbReference>
<dbReference type="AlphaFoldDB" id="A0A094Z2J9"/>
<dbReference type="EMBL" id="LVWB01000011">
    <property type="protein sequence ID" value="ONI59639.1"/>
    <property type="molecule type" value="Genomic_DNA"/>
</dbReference>
<dbReference type="Gene3D" id="3.40.50.150">
    <property type="entry name" value="Vaccinia Virus protein VP39"/>
    <property type="match status" value="1"/>
</dbReference>
<dbReference type="PANTHER" id="PTHR43542">
    <property type="entry name" value="METHYLTRANSFERASE"/>
    <property type="match status" value="1"/>
</dbReference>
<evidence type="ECO:0000256" key="2">
    <source>
        <dbReference type="ARBA" id="ARBA00022679"/>
    </source>
</evidence>
<dbReference type="Pfam" id="PF03602">
    <property type="entry name" value="Cons_hypoth95"/>
    <property type="match status" value="1"/>
</dbReference>
<keyword evidence="2 3" id="KW-0808">Transferase</keyword>
<evidence type="ECO:0000256" key="1">
    <source>
        <dbReference type="ARBA" id="ARBA00022603"/>
    </source>
</evidence>
<dbReference type="PATRIC" id="fig|556287.8.peg.1065"/>
<dbReference type="EMBL" id="JMTK01000002">
    <property type="protein sequence ID" value="KJZ82310.1"/>
    <property type="molecule type" value="Genomic_DNA"/>
</dbReference>
<dbReference type="OrthoDB" id="9803017at2"/>
<comment type="caution">
    <text evidence="3">The sequence shown here is derived from an EMBL/GenBank/DDBJ whole genome shotgun (WGS) entry which is preliminary data.</text>
</comment>
<accession>A0A094Z2J9</accession>
<protein>
    <submittedName>
        <fullName evidence="4">16S rRNA (Guanine(966)-N(2))-methyltransferase RsmD</fullName>
    </submittedName>
    <submittedName>
        <fullName evidence="3">16S rRNA (Guanine(966)-N(2))-methyltransferase SSU rRNA m(2)G966</fullName>
        <ecNumber evidence="3">2.1.1.171</ecNumber>
    </submittedName>
</protein>
<reference evidence="3 5" key="1">
    <citation type="journal article" date="2015" name="Phytopathology">
        <title>Genomes of Candidatus Liberibacter solanacearum haplotype A from New Zealand and the USA suggest significant genome plasticity in the species.</title>
        <authorList>
            <person name="Thompson S.M."/>
            <person name="Johnson C.P."/>
            <person name="Lu A.Y."/>
            <person name="Frampton R.A."/>
            <person name="Sullivan K.L."/>
            <person name="Fiers M.W."/>
            <person name="Crowhurst R.N."/>
            <person name="Pitman A.R."/>
            <person name="Scott I."/>
            <person name="Gudmestad N.C."/>
            <person name="Smith G.R."/>
        </authorList>
    </citation>
    <scope>NUCLEOTIDE SEQUENCE [LARGE SCALE GENOMIC DNA]</scope>
    <source>
        <strain evidence="3 5">LsoNZ1</strain>
    </source>
</reference>
<dbReference type="RefSeq" id="WP_034441332.1">
    <property type="nucleotide sequence ID" value="NZ_JMTK01000002.1"/>
</dbReference>
<name>A0A094Z2J9_9HYPH</name>